<gene>
    <name evidence="1" type="ORF">H9875_01270</name>
</gene>
<dbReference type="SFLD" id="SFLDG01129">
    <property type="entry name" value="C1.5:_HAD__Beta-PGM__Phosphata"/>
    <property type="match status" value="1"/>
</dbReference>
<protein>
    <submittedName>
        <fullName evidence="1">HAD family hydrolase</fullName>
    </submittedName>
</protein>
<dbReference type="InterPro" id="IPR023214">
    <property type="entry name" value="HAD_sf"/>
</dbReference>
<dbReference type="InterPro" id="IPR050155">
    <property type="entry name" value="HAD-like_hydrolase_sf"/>
</dbReference>
<dbReference type="SUPFAM" id="SSF56784">
    <property type="entry name" value="HAD-like"/>
    <property type="match status" value="1"/>
</dbReference>
<reference evidence="1" key="1">
    <citation type="journal article" date="2021" name="PeerJ">
        <title>Extensive microbial diversity within the chicken gut microbiome revealed by metagenomics and culture.</title>
        <authorList>
            <person name="Gilroy R."/>
            <person name="Ravi A."/>
            <person name="Getino M."/>
            <person name="Pursley I."/>
            <person name="Horton D.L."/>
            <person name="Alikhan N.F."/>
            <person name="Baker D."/>
            <person name="Gharbi K."/>
            <person name="Hall N."/>
            <person name="Watson M."/>
            <person name="Adriaenssens E.M."/>
            <person name="Foster-Nyarko E."/>
            <person name="Jarju S."/>
            <person name="Secka A."/>
            <person name="Antonio M."/>
            <person name="Oren A."/>
            <person name="Chaudhuri R.R."/>
            <person name="La Ragione R."/>
            <person name="Hildebrand F."/>
            <person name="Pallen M.J."/>
        </authorList>
    </citation>
    <scope>NUCLEOTIDE SEQUENCE</scope>
    <source>
        <strain evidence="1">CHK173-259</strain>
    </source>
</reference>
<dbReference type="FunFam" id="3.40.50.1000:FF:000022">
    <property type="entry name" value="Phosphoglycolate phosphatase"/>
    <property type="match status" value="1"/>
</dbReference>
<name>A0A9D1U3V4_9LACO</name>
<dbReference type="InterPro" id="IPR023198">
    <property type="entry name" value="PGP-like_dom2"/>
</dbReference>
<keyword evidence="1" id="KW-0378">Hydrolase</keyword>
<evidence type="ECO:0000313" key="1">
    <source>
        <dbReference type="EMBL" id="HIW71233.1"/>
    </source>
</evidence>
<dbReference type="Pfam" id="PF13419">
    <property type="entry name" value="HAD_2"/>
    <property type="match status" value="1"/>
</dbReference>
<reference evidence="1" key="2">
    <citation type="submission" date="2021-04" db="EMBL/GenBank/DDBJ databases">
        <authorList>
            <person name="Gilroy R."/>
        </authorList>
    </citation>
    <scope>NUCLEOTIDE SEQUENCE</scope>
    <source>
        <strain evidence="1">CHK173-259</strain>
    </source>
</reference>
<sequence>MQNFFFDFDGTLADTRAVAVTATQKAFAAKGLTEPSDDVVAGYMGIPIEVSFDKMADRPLTAAEHEPLYQEFRRQYGLADSQIKIFDGMADTLAELKHRGARLFVVSSKHSTPLQRNLNQIGLGATFEALCGSDTVAHYKPAPDGILNLLDRYDLQPEQSVMIGDAIYDIQMGQNAHVNTAAAMYGAADPAAVRAQQPTFFLEHPTDLLTI</sequence>
<dbReference type="InterPro" id="IPR041492">
    <property type="entry name" value="HAD_2"/>
</dbReference>
<dbReference type="SFLD" id="SFLDG01135">
    <property type="entry name" value="C1.5.6:_HAD__Beta-PGM__Phospha"/>
    <property type="match status" value="1"/>
</dbReference>
<dbReference type="GO" id="GO:0008967">
    <property type="term" value="F:phosphoglycolate phosphatase activity"/>
    <property type="evidence" value="ECO:0007669"/>
    <property type="project" value="TreeGrafter"/>
</dbReference>
<dbReference type="Gene3D" id="1.10.150.240">
    <property type="entry name" value="Putative phosphatase, domain 2"/>
    <property type="match status" value="1"/>
</dbReference>
<dbReference type="PANTHER" id="PTHR43434:SF26">
    <property type="entry name" value="PYROPHOSPHATASE PPAX"/>
    <property type="match status" value="1"/>
</dbReference>
<accession>A0A9D1U3V4</accession>
<dbReference type="Gene3D" id="3.40.50.1000">
    <property type="entry name" value="HAD superfamily/HAD-like"/>
    <property type="match status" value="1"/>
</dbReference>
<evidence type="ECO:0000313" key="2">
    <source>
        <dbReference type="Proteomes" id="UP000886822"/>
    </source>
</evidence>
<dbReference type="GO" id="GO:0005829">
    <property type="term" value="C:cytosol"/>
    <property type="evidence" value="ECO:0007669"/>
    <property type="project" value="TreeGrafter"/>
</dbReference>
<dbReference type="Proteomes" id="UP000886822">
    <property type="component" value="Unassembled WGS sequence"/>
</dbReference>
<comment type="caution">
    <text evidence="1">The sequence shown here is derived from an EMBL/GenBank/DDBJ whole genome shotgun (WGS) entry which is preliminary data.</text>
</comment>
<dbReference type="InterPro" id="IPR036412">
    <property type="entry name" value="HAD-like_sf"/>
</dbReference>
<dbReference type="NCBIfam" id="TIGR01549">
    <property type="entry name" value="HAD-SF-IA-v1"/>
    <property type="match status" value="1"/>
</dbReference>
<dbReference type="PANTHER" id="PTHR43434">
    <property type="entry name" value="PHOSPHOGLYCOLATE PHOSPHATASE"/>
    <property type="match status" value="1"/>
</dbReference>
<organism evidence="1 2">
    <name type="scientific">Candidatus Levilactobacillus faecigallinarum</name>
    <dbReference type="NCBI Taxonomy" id="2838638"/>
    <lineage>
        <taxon>Bacteria</taxon>
        <taxon>Bacillati</taxon>
        <taxon>Bacillota</taxon>
        <taxon>Bacilli</taxon>
        <taxon>Lactobacillales</taxon>
        <taxon>Lactobacillaceae</taxon>
        <taxon>Levilactobacillus</taxon>
    </lineage>
</organism>
<dbReference type="GO" id="GO:0006281">
    <property type="term" value="P:DNA repair"/>
    <property type="evidence" value="ECO:0007669"/>
    <property type="project" value="TreeGrafter"/>
</dbReference>
<dbReference type="AlphaFoldDB" id="A0A9D1U3V4"/>
<dbReference type="EMBL" id="DXGJ01000012">
    <property type="protein sequence ID" value="HIW71233.1"/>
    <property type="molecule type" value="Genomic_DNA"/>
</dbReference>
<dbReference type="SFLD" id="SFLDS00003">
    <property type="entry name" value="Haloacid_Dehalogenase"/>
    <property type="match status" value="1"/>
</dbReference>
<proteinExistence type="predicted"/>
<dbReference type="InterPro" id="IPR006439">
    <property type="entry name" value="HAD-SF_hydro_IA"/>
</dbReference>